<name>A0A075LIJ9_9BACI</name>
<feature type="transmembrane region" description="Helical" evidence="1">
    <location>
        <begin position="6"/>
        <end position="24"/>
    </location>
</feature>
<dbReference type="Proteomes" id="UP000027980">
    <property type="component" value="Chromosome"/>
</dbReference>
<dbReference type="Pfam" id="PF07301">
    <property type="entry name" value="DUF1453"/>
    <property type="match status" value="1"/>
</dbReference>
<dbReference type="EMBL" id="FOCD01000001">
    <property type="protein sequence ID" value="SEM69173.1"/>
    <property type="molecule type" value="Genomic_DNA"/>
</dbReference>
<dbReference type="HOGENOM" id="CLU_112887_0_0_9"/>
<dbReference type="Proteomes" id="UP000199735">
    <property type="component" value="Unassembled WGS sequence"/>
</dbReference>
<evidence type="ECO:0000313" key="2">
    <source>
        <dbReference type="EMBL" id="AIF66480.1"/>
    </source>
</evidence>
<dbReference type="InterPro" id="IPR058247">
    <property type="entry name" value="DUF1453"/>
</dbReference>
<dbReference type="OrthoDB" id="120091at2"/>
<dbReference type="EMBL" id="CP008876">
    <property type="protein sequence ID" value="AIF66480.1"/>
    <property type="molecule type" value="Genomic_DNA"/>
</dbReference>
<reference evidence="3 5" key="2">
    <citation type="submission" date="2016-10" db="EMBL/GenBank/DDBJ databases">
        <authorList>
            <person name="Varghese N."/>
            <person name="Submissions S."/>
        </authorList>
    </citation>
    <scope>NUCLEOTIDE SEQUENCE [LARGE SCALE GENOMIC DNA]</scope>
    <source>
        <strain evidence="3 5">DSM 21619</strain>
    </source>
</reference>
<keyword evidence="1" id="KW-0472">Membrane</keyword>
<sequence length="157" mass="17644">MTLPVIISTILVACMGLAVAMVRMRAAARPVTAKKIILPPLFMSTGALMFLFPVFRVPWWEVWFSLGAGIIFSSLLILTSNFEVRDEQIFLKPSKAFAVIIVGLVFVRVLLKVAIGQTIEIGEMGGVFFLLAFGMIVSWRIAMFWKYKRLERSLQIT</sequence>
<dbReference type="KEGG" id="tap:GZ22_07435"/>
<keyword evidence="1" id="KW-1133">Transmembrane helix</keyword>
<gene>
    <name evidence="2" type="ORF">GZ22_07435</name>
    <name evidence="3" type="ORF">SAMN04489762_0771</name>
</gene>
<evidence type="ECO:0000313" key="5">
    <source>
        <dbReference type="Proteomes" id="UP000199735"/>
    </source>
</evidence>
<proteinExistence type="predicted"/>
<organism evidence="2 4">
    <name type="scientific">Terribacillus saccharophilus</name>
    <dbReference type="NCBI Taxonomy" id="361277"/>
    <lineage>
        <taxon>Bacteria</taxon>
        <taxon>Bacillati</taxon>
        <taxon>Bacillota</taxon>
        <taxon>Bacilli</taxon>
        <taxon>Bacillales</taxon>
        <taxon>Bacillaceae</taxon>
        <taxon>Terribacillus</taxon>
    </lineage>
</organism>
<dbReference type="InterPro" id="IPR031306">
    <property type="entry name" value="CcdC"/>
</dbReference>
<protein>
    <submittedName>
        <fullName evidence="2 3">Membrane protein</fullName>
    </submittedName>
</protein>
<feature type="transmembrane region" description="Helical" evidence="1">
    <location>
        <begin position="127"/>
        <end position="145"/>
    </location>
</feature>
<dbReference type="PANTHER" id="PTHR39164">
    <property type="entry name" value="PROTEIN CCDC"/>
    <property type="match status" value="1"/>
</dbReference>
<reference evidence="2 4" key="1">
    <citation type="submission" date="2014-07" db="EMBL/GenBank/DDBJ databases">
        <title>Complete genome sequence of a moderately halophilic bacterium Terribacillus aidingensis MP602, isolated from Cryptomeria fortunei in Tianmu mountain in China.</title>
        <authorList>
            <person name="Wang Y."/>
            <person name="Lu P."/>
            <person name="Zhang L."/>
        </authorList>
    </citation>
    <scope>NUCLEOTIDE SEQUENCE [LARGE SCALE GENOMIC DNA]</scope>
    <source>
        <strain evidence="2 4">MP602</strain>
    </source>
</reference>
<evidence type="ECO:0000256" key="1">
    <source>
        <dbReference type="SAM" id="Phobius"/>
    </source>
</evidence>
<accession>A0AAX2ECD7</accession>
<dbReference type="GeneID" id="34221090"/>
<feature type="transmembrane region" description="Helical" evidence="1">
    <location>
        <begin position="36"/>
        <end position="56"/>
    </location>
</feature>
<dbReference type="AlphaFoldDB" id="A0A075LIJ9"/>
<keyword evidence="1" id="KW-0812">Transmembrane</keyword>
<accession>A0A075LIJ9</accession>
<dbReference type="PANTHER" id="PTHR39164:SF1">
    <property type="entry name" value="PROTEIN CCDC"/>
    <property type="match status" value="1"/>
</dbReference>
<evidence type="ECO:0000313" key="3">
    <source>
        <dbReference type="EMBL" id="SEM69173.1"/>
    </source>
</evidence>
<feature type="transmembrane region" description="Helical" evidence="1">
    <location>
        <begin position="62"/>
        <end position="84"/>
    </location>
</feature>
<dbReference type="PIRSF" id="PIRSF021441">
    <property type="entry name" value="DUF1453"/>
    <property type="match status" value="1"/>
</dbReference>
<evidence type="ECO:0000313" key="4">
    <source>
        <dbReference type="Proteomes" id="UP000027980"/>
    </source>
</evidence>
<feature type="transmembrane region" description="Helical" evidence="1">
    <location>
        <begin position="96"/>
        <end position="115"/>
    </location>
</feature>
<dbReference type="RefSeq" id="WP_038560495.1">
    <property type="nucleotide sequence ID" value="NZ_CP008876.1"/>
</dbReference>